<dbReference type="InterPro" id="IPR020845">
    <property type="entry name" value="AMP-binding_CS"/>
</dbReference>
<dbReference type="Gene3D" id="3.40.50.12780">
    <property type="entry name" value="N-terminal domain of ligase-like"/>
    <property type="match status" value="1"/>
</dbReference>
<dbReference type="Gene3D" id="3.30.300.30">
    <property type="match status" value="1"/>
</dbReference>
<gene>
    <name evidence="3" type="ORF">LTR36_006683</name>
</gene>
<organism evidence="3 4">
    <name type="scientific">Oleoguttula mirabilis</name>
    <dbReference type="NCBI Taxonomy" id="1507867"/>
    <lineage>
        <taxon>Eukaryota</taxon>
        <taxon>Fungi</taxon>
        <taxon>Dikarya</taxon>
        <taxon>Ascomycota</taxon>
        <taxon>Pezizomycotina</taxon>
        <taxon>Dothideomycetes</taxon>
        <taxon>Dothideomycetidae</taxon>
        <taxon>Mycosphaerellales</taxon>
        <taxon>Teratosphaeriaceae</taxon>
        <taxon>Oleoguttula</taxon>
    </lineage>
</organism>
<protein>
    <submittedName>
        <fullName evidence="3">Uncharacterized protein</fullName>
    </submittedName>
</protein>
<evidence type="ECO:0000313" key="3">
    <source>
        <dbReference type="EMBL" id="KAK4542634.1"/>
    </source>
</evidence>
<dbReference type="GO" id="GO:0016405">
    <property type="term" value="F:CoA-ligase activity"/>
    <property type="evidence" value="ECO:0007669"/>
    <property type="project" value="TreeGrafter"/>
</dbReference>
<name>A0AAV9JBZ7_9PEZI</name>
<comment type="caution">
    <text evidence="3">The sequence shown here is derived from an EMBL/GenBank/DDBJ whole genome shotgun (WGS) entry which is preliminary data.</text>
</comment>
<proteinExistence type="predicted"/>
<dbReference type="EMBL" id="JAVFHQ010000040">
    <property type="protein sequence ID" value="KAK4542634.1"/>
    <property type="molecule type" value="Genomic_DNA"/>
</dbReference>
<dbReference type="InterPro" id="IPR025110">
    <property type="entry name" value="AMP-bd_C"/>
</dbReference>
<feature type="domain" description="AMP-binding enzyme C-terminal" evidence="2">
    <location>
        <begin position="449"/>
        <end position="526"/>
    </location>
</feature>
<evidence type="ECO:0000259" key="2">
    <source>
        <dbReference type="Pfam" id="PF13193"/>
    </source>
</evidence>
<dbReference type="Pfam" id="PF13193">
    <property type="entry name" value="AMP-binding_C"/>
    <property type="match status" value="1"/>
</dbReference>
<dbReference type="PANTHER" id="PTHR24096">
    <property type="entry name" value="LONG-CHAIN-FATTY-ACID--COA LIGASE"/>
    <property type="match status" value="1"/>
</dbReference>
<dbReference type="AlphaFoldDB" id="A0AAV9JBZ7"/>
<keyword evidence="4" id="KW-1185">Reference proteome</keyword>
<accession>A0AAV9JBZ7</accession>
<dbReference type="SUPFAM" id="SSF56801">
    <property type="entry name" value="Acetyl-CoA synthetase-like"/>
    <property type="match status" value="1"/>
</dbReference>
<sequence>MIIKSELPELDIPKVDILTYLFPEGQPVSDEPVWHDAANAQHHLSPRRLLQWVKRLGLGLDRLGIRHGEIVMIYTPNHIFVPAAYLGIVGSCRAFSAVNPIYTVPEVTHQLKNTEAVCILAHPSMVRNALAAAKAAGLPKERIFQFDDQPCPTLEGVTDWREMLASSEEAESYQWKKLRGEEAVKTVATINYSSGTTGLPKGVCVSHHNLIANVMQTIAVRWPKHALGEKVTEKWVGFLPLYHAYGQLYANLIATKLDIPIYIMKQFVYTDFLQCIQQYAITHLQVAPPIMIMLTKRPETANYDLSSLKGILCGAAPMSKELQNAVSRRFNVEVKQGWGMTEVTCGSILQLEPADTGTVGKLIPNHECKLLDDDGKEVGYDTPGEMCIRAPNVCLGYFENDAATAESLSSDGWLKTGDVAIVNKEGLFWIVDRKKELIKVNALQVAPAELEAVLLEHDDIADAAVVGITLHGEEWPRAYVSLADHAKGTLTAKDIHTYMKQKVAKHKQLVGGIAFVDEVPKLASGKIQRKIMREWAKRDAPGLEKEMVGGVRARL</sequence>
<dbReference type="CDD" id="cd05911">
    <property type="entry name" value="Firefly_Luc_like"/>
    <property type="match status" value="1"/>
</dbReference>
<dbReference type="InterPro" id="IPR000873">
    <property type="entry name" value="AMP-dep_synth/lig_dom"/>
</dbReference>
<dbReference type="PROSITE" id="PS00455">
    <property type="entry name" value="AMP_BINDING"/>
    <property type="match status" value="1"/>
</dbReference>
<dbReference type="InterPro" id="IPR045851">
    <property type="entry name" value="AMP-bd_C_sf"/>
</dbReference>
<feature type="domain" description="AMP-dependent synthetase/ligase" evidence="1">
    <location>
        <begin position="36"/>
        <end position="398"/>
    </location>
</feature>
<evidence type="ECO:0000313" key="4">
    <source>
        <dbReference type="Proteomes" id="UP001324427"/>
    </source>
</evidence>
<dbReference type="PANTHER" id="PTHR24096:SF194">
    <property type="entry name" value="AMP-DEPENDENT SYNTHETASE_LIGASE DOMAIN-CONTAINING PROTEIN"/>
    <property type="match status" value="1"/>
</dbReference>
<dbReference type="Proteomes" id="UP001324427">
    <property type="component" value="Unassembled WGS sequence"/>
</dbReference>
<reference evidence="3 4" key="1">
    <citation type="submission" date="2021-11" db="EMBL/GenBank/DDBJ databases">
        <title>Black yeast isolated from Biological Soil Crust.</title>
        <authorList>
            <person name="Kurbessoian T."/>
        </authorList>
    </citation>
    <scope>NUCLEOTIDE SEQUENCE [LARGE SCALE GENOMIC DNA]</scope>
    <source>
        <strain evidence="3 4">CCFEE 5522</strain>
    </source>
</reference>
<dbReference type="InterPro" id="IPR042099">
    <property type="entry name" value="ANL_N_sf"/>
</dbReference>
<dbReference type="Pfam" id="PF00501">
    <property type="entry name" value="AMP-binding"/>
    <property type="match status" value="1"/>
</dbReference>
<evidence type="ECO:0000259" key="1">
    <source>
        <dbReference type="Pfam" id="PF00501"/>
    </source>
</evidence>